<keyword evidence="1 4" id="KW-0479">Metal-binding</keyword>
<dbReference type="SMART" id="SM00132">
    <property type="entry name" value="LIM"/>
    <property type="match status" value="2"/>
</dbReference>
<dbReference type="Gene3D" id="2.10.110.10">
    <property type="entry name" value="Cysteine Rich Protein"/>
    <property type="match status" value="2"/>
</dbReference>
<gene>
    <name evidence="7" type="ORF">KUTeg_018976</name>
</gene>
<feature type="compositionally biased region" description="Polar residues" evidence="5">
    <location>
        <begin position="236"/>
        <end position="254"/>
    </location>
</feature>
<dbReference type="PROSITE" id="PS50023">
    <property type="entry name" value="LIM_DOMAIN_2"/>
    <property type="match status" value="2"/>
</dbReference>
<dbReference type="InterPro" id="IPR047248">
    <property type="entry name" value="Ajuba-like_LIM3"/>
</dbReference>
<accession>A0ABQ9EGM1</accession>
<proteinExistence type="predicted"/>
<dbReference type="InterPro" id="IPR047172">
    <property type="entry name" value="Ajuba-like"/>
</dbReference>
<name>A0ABQ9EGM1_TEGGR</name>
<dbReference type="SUPFAM" id="SSF57716">
    <property type="entry name" value="Glucocorticoid receptor-like (DNA-binding domain)"/>
    <property type="match status" value="2"/>
</dbReference>
<evidence type="ECO:0000259" key="6">
    <source>
        <dbReference type="PROSITE" id="PS50023"/>
    </source>
</evidence>
<sequence>MICSNPVIHDIWRTLRGKAFYNVHGKVYCEEDYLYSGFQQTAEKCCVCGHLIMEMILQAMGKSYHPGCFRCHICNECLDGVPFTIDVDNKIYCIEDYHRVYAPKCAACGQAITPVEGTEETVRVVSMDKDFHVDCYHCEDCKLQLTDEPDKRCYPLGEHLFCHNCHIQRLRIEYPDEQFYIDPYTHNIQNKIYDSNGKQRDSIAIMPASLESYPHQHYPSSSAPHMGHTGAPHVNHPQNGGNNVYPNQYDSSPYPQKPISQVPPAKHAGTRYQITDL</sequence>
<dbReference type="PROSITE" id="PS00478">
    <property type="entry name" value="LIM_DOMAIN_1"/>
    <property type="match status" value="1"/>
</dbReference>
<evidence type="ECO:0000256" key="1">
    <source>
        <dbReference type="ARBA" id="ARBA00022723"/>
    </source>
</evidence>
<dbReference type="EMBL" id="JARBDR010000917">
    <property type="protein sequence ID" value="KAJ8302580.1"/>
    <property type="molecule type" value="Genomic_DNA"/>
</dbReference>
<keyword evidence="2 4" id="KW-0862">Zinc</keyword>
<evidence type="ECO:0000313" key="8">
    <source>
        <dbReference type="Proteomes" id="UP001217089"/>
    </source>
</evidence>
<evidence type="ECO:0000256" key="5">
    <source>
        <dbReference type="SAM" id="MobiDB-lite"/>
    </source>
</evidence>
<feature type="region of interest" description="Disordered" evidence="5">
    <location>
        <begin position="214"/>
        <end position="277"/>
    </location>
</feature>
<dbReference type="Proteomes" id="UP001217089">
    <property type="component" value="Unassembled WGS sequence"/>
</dbReference>
<evidence type="ECO:0000256" key="4">
    <source>
        <dbReference type="PROSITE-ProRule" id="PRU00125"/>
    </source>
</evidence>
<keyword evidence="3 4" id="KW-0440">LIM domain</keyword>
<feature type="domain" description="LIM zinc-binding" evidence="6">
    <location>
        <begin position="43"/>
        <end position="103"/>
    </location>
</feature>
<dbReference type="PANTHER" id="PTHR24219">
    <property type="entry name" value="LIM DOMAIN-CONTAINING PROTEIN JUB"/>
    <property type="match status" value="1"/>
</dbReference>
<dbReference type="Pfam" id="PF00412">
    <property type="entry name" value="LIM"/>
    <property type="match status" value="2"/>
</dbReference>
<feature type="domain" description="LIM zinc-binding" evidence="6">
    <location>
        <begin position="106"/>
        <end position="172"/>
    </location>
</feature>
<dbReference type="CDD" id="cd09438">
    <property type="entry name" value="LIM3_Ajuba_like"/>
    <property type="match status" value="1"/>
</dbReference>
<dbReference type="PANTHER" id="PTHR24219:SF4">
    <property type="entry name" value="LIM DOMAIN-CONTAINING PROTEIN JUB"/>
    <property type="match status" value="1"/>
</dbReference>
<protein>
    <recommendedName>
        <fullName evidence="6">LIM zinc-binding domain-containing protein</fullName>
    </recommendedName>
</protein>
<keyword evidence="8" id="KW-1185">Reference proteome</keyword>
<evidence type="ECO:0000256" key="3">
    <source>
        <dbReference type="ARBA" id="ARBA00023038"/>
    </source>
</evidence>
<comment type="caution">
    <text evidence="7">The sequence shown here is derived from an EMBL/GenBank/DDBJ whole genome shotgun (WGS) entry which is preliminary data.</text>
</comment>
<dbReference type="InterPro" id="IPR047247">
    <property type="entry name" value="Ajuba-like_LIM2"/>
</dbReference>
<reference evidence="7 8" key="1">
    <citation type="submission" date="2022-12" db="EMBL/GenBank/DDBJ databases">
        <title>Chromosome-level genome of Tegillarca granosa.</title>
        <authorList>
            <person name="Kim J."/>
        </authorList>
    </citation>
    <scope>NUCLEOTIDE SEQUENCE [LARGE SCALE GENOMIC DNA]</scope>
    <source>
        <strain evidence="7">Teg-2019</strain>
        <tissue evidence="7">Adductor muscle</tissue>
    </source>
</reference>
<dbReference type="CDD" id="cd09355">
    <property type="entry name" value="LIM2_Ajuba_like"/>
    <property type="match status" value="1"/>
</dbReference>
<organism evidence="7 8">
    <name type="scientific">Tegillarca granosa</name>
    <name type="common">Malaysian cockle</name>
    <name type="synonym">Anadara granosa</name>
    <dbReference type="NCBI Taxonomy" id="220873"/>
    <lineage>
        <taxon>Eukaryota</taxon>
        <taxon>Metazoa</taxon>
        <taxon>Spiralia</taxon>
        <taxon>Lophotrochozoa</taxon>
        <taxon>Mollusca</taxon>
        <taxon>Bivalvia</taxon>
        <taxon>Autobranchia</taxon>
        <taxon>Pteriomorphia</taxon>
        <taxon>Arcoida</taxon>
        <taxon>Arcoidea</taxon>
        <taxon>Arcidae</taxon>
        <taxon>Tegillarca</taxon>
    </lineage>
</organism>
<evidence type="ECO:0000256" key="2">
    <source>
        <dbReference type="ARBA" id="ARBA00022833"/>
    </source>
</evidence>
<dbReference type="InterPro" id="IPR001781">
    <property type="entry name" value="Znf_LIM"/>
</dbReference>
<evidence type="ECO:0000313" key="7">
    <source>
        <dbReference type="EMBL" id="KAJ8302580.1"/>
    </source>
</evidence>